<keyword evidence="8" id="KW-1185">Reference proteome</keyword>
<comment type="caution">
    <text evidence="7">The sequence shown here is derived from an EMBL/GenBank/DDBJ whole genome shotgun (WGS) entry which is preliminary data.</text>
</comment>
<dbReference type="Pfam" id="PF05903">
    <property type="entry name" value="Peptidase_C97"/>
    <property type="match status" value="1"/>
</dbReference>
<dbReference type="Gene3D" id="3.10.490.10">
    <property type="entry name" value="Gamma-glutamyl cyclotransferase-like"/>
    <property type="match status" value="1"/>
</dbReference>
<evidence type="ECO:0000256" key="1">
    <source>
        <dbReference type="ARBA" id="ARBA00008140"/>
    </source>
</evidence>
<dbReference type="Pfam" id="PF06094">
    <property type="entry name" value="GGACT"/>
    <property type="match status" value="1"/>
</dbReference>
<feature type="domain" description="Gamma-glutamylcyclotransferase AIG2-like" evidence="6">
    <location>
        <begin position="170"/>
        <end position="269"/>
    </location>
</feature>
<keyword evidence="2" id="KW-0645">Protease</keyword>
<dbReference type="EMBL" id="LSRX01000046">
    <property type="protein sequence ID" value="OLQ12253.1"/>
    <property type="molecule type" value="Genomic_DNA"/>
</dbReference>
<reference evidence="7 8" key="1">
    <citation type="submission" date="2016-02" db="EMBL/GenBank/DDBJ databases">
        <title>Genome analysis of coral dinoflagellate symbionts highlights evolutionary adaptations to a symbiotic lifestyle.</title>
        <authorList>
            <person name="Aranda M."/>
            <person name="Li Y."/>
            <person name="Liew Y.J."/>
            <person name="Baumgarten S."/>
            <person name="Simakov O."/>
            <person name="Wilson M."/>
            <person name="Piel J."/>
            <person name="Ashoor H."/>
            <person name="Bougouffa S."/>
            <person name="Bajic V.B."/>
            <person name="Ryu T."/>
            <person name="Ravasi T."/>
            <person name="Bayer T."/>
            <person name="Micklem G."/>
            <person name="Kim H."/>
            <person name="Bhak J."/>
            <person name="Lajeunesse T.C."/>
            <person name="Voolstra C.R."/>
        </authorList>
    </citation>
    <scope>NUCLEOTIDE SEQUENCE [LARGE SCALE GENOMIC DNA]</scope>
    <source>
        <strain evidence="7 8">CCMP2467</strain>
    </source>
</reference>
<dbReference type="GO" id="GO:0006508">
    <property type="term" value="P:proteolysis"/>
    <property type="evidence" value="ECO:0007669"/>
    <property type="project" value="UniProtKB-KW"/>
</dbReference>
<protein>
    <recommendedName>
        <fullName evidence="9">PPPDE domain-containing protein</fullName>
    </recommendedName>
</protein>
<accession>A0A1Q9EY17</accession>
<evidence type="ECO:0000313" key="7">
    <source>
        <dbReference type="EMBL" id="OLQ12253.1"/>
    </source>
</evidence>
<proteinExistence type="inferred from homology"/>
<evidence type="ECO:0000256" key="2">
    <source>
        <dbReference type="ARBA" id="ARBA00022670"/>
    </source>
</evidence>
<evidence type="ECO:0000256" key="4">
    <source>
        <dbReference type="SAM" id="MobiDB-lite"/>
    </source>
</evidence>
<feature type="domain" description="PPPDE" evidence="5">
    <location>
        <begin position="656"/>
        <end position="695"/>
    </location>
</feature>
<dbReference type="OrthoDB" id="2924818at2759"/>
<dbReference type="InterPro" id="IPR036568">
    <property type="entry name" value="GGCT-like_sf"/>
</dbReference>
<evidence type="ECO:0008006" key="9">
    <source>
        <dbReference type="Google" id="ProtNLM"/>
    </source>
</evidence>
<name>A0A1Q9EY17_SYMMI</name>
<sequence>MPCPLLLEARLERPVETSKQLECRESSEHDPSQEGPFPPRNRCRHTMVLLDWLNELAGPCCITGPCFNCPGPASKGGRSHRDQILRTLRSPGHEVELAISPIGRMRGLAGYHSSLLIAGEEYYFSPTGIHCYPKIYSHPDEGVTKVFIGLSEAPLVEVLETAMADVEAVFGFGSNSVRQLRGRLEDPEITGFPARVRDYALAFCGPNRLIQQRGQVALGTVVYLSGKHMDVLDGYEGVPYVYRREKLSGEVYRDGSWIGKELWAYIKADSMDWYQPSEAYCCAILTNLCGSFSGTYELPLRDAQGRYALQVGNMGPGHIQGCHLFRAWKLAFSRQRQDLTALRLQGLLVAFGGLARRRVLSSSVADWIQSSMAVQLEFQNYEGVFNFCVCKEPKHWMTVDPSYEGDNEQPKRVVDPLEHILIELSAVEGTEAKREVLRKNGWTGREGGGEVTAAVRARNMNAAVCSELKPCLTGDSDGMQQRPGRIMRAKCLVLTSGGLARSVGMREDMILNLWRCKSGAPVEYHRSTRHVGCPITGPHCDRRVSFQVPWSLLIIIRRPALAELMLQQVGIRKERPWIMPRTIAGKRRGLGDLNLAGIVQAVKEGCPPAELDEEDCRILLELTSGAAGREAHPEPTPHGGSGAARVPFEEALSGAEMLCFLSGHFQPGSYDLLRKNCNTFTDCALYFLCGKRLDMRYKAVETLACMADEKTGILQSITRGEYSPNPEAEDFSLQAILQEIDVRWDACESDCSEDDIDAMRSQTLSLNEMRPVPPVRYSERLPEEAELPVAGERFSKLADAEVTEMVEIVVDDDTFV</sequence>
<organism evidence="7 8">
    <name type="scientific">Symbiodinium microadriaticum</name>
    <name type="common">Dinoflagellate</name>
    <name type="synonym">Zooxanthella microadriatica</name>
    <dbReference type="NCBI Taxonomy" id="2951"/>
    <lineage>
        <taxon>Eukaryota</taxon>
        <taxon>Sar</taxon>
        <taxon>Alveolata</taxon>
        <taxon>Dinophyceae</taxon>
        <taxon>Suessiales</taxon>
        <taxon>Symbiodiniaceae</taxon>
        <taxon>Symbiodinium</taxon>
    </lineage>
</organism>
<gene>
    <name evidence="7" type="ORF">AK812_SmicGene3836</name>
</gene>
<evidence type="ECO:0000256" key="3">
    <source>
        <dbReference type="ARBA" id="ARBA00022801"/>
    </source>
</evidence>
<dbReference type="CDD" id="cd06661">
    <property type="entry name" value="GGCT_like"/>
    <property type="match status" value="1"/>
</dbReference>
<evidence type="ECO:0000259" key="5">
    <source>
        <dbReference type="Pfam" id="PF05903"/>
    </source>
</evidence>
<dbReference type="Gene3D" id="3.90.1720.30">
    <property type="entry name" value="PPPDE domains"/>
    <property type="match status" value="1"/>
</dbReference>
<comment type="similarity">
    <text evidence="1">Belongs to the DeSI family.</text>
</comment>
<keyword evidence="3" id="KW-0378">Hydrolase</keyword>
<feature type="region of interest" description="Disordered" evidence="4">
    <location>
        <begin position="18"/>
        <end position="38"/>
    </location>
</feature>
<dbReference type="GO" id="GO:0008233">
    <property type="term" value="F:peptidase activity"/>
    <property type="evidence" value="ECO:0007669"/>
    <property type="project" value="UniProtKB-KW"/>
</dbReference>
<dbReference type="Proteomes" id="UP000186817">
    <property type="component" value="Unassembled WGS sequence"/>
</dbReference>
<dbReference type="InterPro" id="IPR042266">
    <property type="entry name" value="PPPDE_sf"/>
</dbReference>
<dbReference type="SUPFAM" id="SSF110857">
    <property type="entry name" value="Gamma-glutamyl cyclotransferase-like"/>
    <property type="match status" value="1"/>
</dbReference>
<dbReference type="InterPro" id="IPR009288">
    <property type="entry name" value="AIG2-like_dom"/>
</dbReference>
<evidence type="ECO:0000313" key="8">
    <source>
        <dbReference type="Proteomes" id="UP000186817"/>
    </source>
</evidence>
<dbReference type="AlphaFoldDB" id="A0A1Q9EY17"/>
<dbReference type="InterPro" id="IPR008580">
    <property type="entry name" value="PPPDE_dom"/>
</dbReference>
<dbReference type="InterPro" id="IPR013024">
    <property type="entry name" value="GGCT-like"/>
</dbReference>
<feature type="compositionally biased region" description="Basic and acidic residues" evidence="4">
    <location>
        <begin position="18"/>
        <end position="32"/>
    </location>
</feature>
<evidence type="ECO:0000259" key="6">
    <source>
        <dbReference type="Pfam" id="PF06094"/>
    </source>
</evidence>